<evidence type="ECO:0000313" key="2">
    <source>
        <dbReference type="Proteomes" id="UP001054252"/>
    </source>
</evidence>
<comment type="caution">
    <text evidence="1">The sequence shown here is derived from an EMBL/GenBank/DDBJ whole genome shotgun (WGS) entry which is preliminary data.</text>
</comment>
<protein>
    <submittedName>
        <fullName evidence="1">Uncharacterized protein</fullName>
    </submittedName>
</protein>
<name>A0AAV5JA12_9ROSI</name>
<organism evidence="1 2">
    <name type="scientific">Rubroshorea leprosula</name>
    <dbReference type="NCBI Taxonomy" id="152421"/>
    <lineage>
        <taxon>Eukaryota</taxon>
        <taxon>Viridiplantae</taxon>
        <taxon>Streptophyta</taxon>
        <taxon>Embryophyta</taxon>
        <taxon>Tracheophyta</taxon>
        <taxon>Spermatophyta</taxon>
        <taxon>Magnoliopsida</taxon>
        <taxon>eudicotyledons</taxon>
        <taxon>Gunneridae</taxon>
        <taxon>Pentapetalae</taxon>
        <taxon>rosids</taxon>
        <taxon>malvids</taxon>
        <taxon>Malvales</taxon>
        <taxon>Dipterocarpaceae</taxon>
        <taxon>Rubroshorea</taxon>
    </lineage>
</organism>
<keyword evidence="2" id="KW-1185">Reference proteome</keyword>
<dbReference type="EMBL" id="BPVZ01000028">
    <property type="protein sequence ID" value="GKV07721.1"/>
    <property type="molecule type" value="Genomic_DNA"/>
</dbReference>
<dbReference type="Proteomes" id="UP001054252">
    <property type="component" value="Unassembled WGS sequence"/>
</dbReference>
<reference evidence="1 2" key="1">
    <citation type="journal article" date="2021" name="Commun. Biol.">
        <title>The genome of Shorea leprosula (Dipterocarpaceae) highlights the ecological relevance of drought in aseasonal tropical rainforests.</title>
        <authorList>
            <person name="Ng K.K.S."/>
            <person name="Kobayashi M.J."/>
            <person name="Fawcett J.A."/>
            <person name="Hatakeyama M."/>
            <person name="Paape T."/>
            <person name="Ng C.H."/>
            <person name="Ang C.C."/>
            <person name="Tnah L.H."/>
            <person name="Lee C.T."/>
            <person name="Nishiyama T."/>
            <person name="Sese J."/>
            <person name="O'Brien M.J."/>
            <person name="Copetti D."/>
            <person name="Mohd Noor M.I."/>
            <person name="Ong R.C."/>
            <person name="Putra M."/>
            <person name="Sireger I.Z."/>
            <person name="Indrioko S."/>
            <person name="Kosugi Y."/>
            <person name="Izuno A."/>
            <person name="Isagi Y."/>
            <person name="Lee S.L."/>
            <person name="Shimizu K.K."/>
        </authorList>
    </citation>
    <scope>NUCLEOTIDE SEQUENCE [LARGE SCALE GENOMIC DNA]</scope>
    <source>
        <strain evidence="1">214</strain>
    </source>
</reference>
<gene>
    <name evidence="1" type="ORF">SLEP1_g19456</name>
</gene>
<proteinExistence type="predicted"/>
<sequence>MGNLPIYLSSSPSFNSCWISATFLPSNRRSAGFLVRAASVPENVDGISNSRDLTQSFLLASESYVWTLVSSELNIYFHIFSKQVHFIVFLFVLL</sequence>
<dbReference type="AlphaFoldDB" id="A0AAV5JA12"/>
<accession>A0AAV5JA12</accession>
<evidence type="ECO:0000313" key="1">
    <source>
        <dbReference type="EMBL" id="GKV07721.1"/>
    </source>
</evidence>